<dbReference type="PANTHER" id="PTHR43280:SF28">
    <property type="entry name" value="HTH-TYPE TRANSCRIPTIONAL ACTIVATOR RHAS"/>
    <property type="match status" value="1"/>
</dbReference>
<dbReference type="InterPro" id="IPR009057">
    <property type="entry name" value="Homeodomain-like_sf"/>
</dbReference>
<dbReference type="Pfam" id="PF02311">
    <property type="entry name" value="AraC_binding"/>
    <property type="match status" value="1"/>
</dbReference>
<dbReference type="SUPFAM" id="SSF51215">
    <property type="entry name" value="Regulatory protein AraC"/>
    <property type="match status" value="1"/>
</dbReference>
<evidence type="ECO:0000256" key="3">
    <source>
        <dbReference type="ARBA" id="ARBA00023163"/>
    </source>
</evidence>
<dbReference type="SUPFAM" id="SSF46689">
    <property type="entry name" value="Homeodomain-like"/>
    <property type="match status" value="1"/>
</dbReference>
<dbReference type="Pfam" id="PF12833">
    <property type="entry name" value="HTH_18"/>
    <property type="match status" value="1"/>
</dbReference>
<comment type="caution">
    <text evidence="5">The sequence shown here is derived from an EMBL/GenBank/DDBJ whole genome shotgun (WGS) entry which is preliminary data.</text>
</comment>
<dbReference type="PROSITE" id="PS01124">
    <property type="entry name" value="HTH_ARAC_FAMILY_2"/>
    <property type="match status" value="1"/>
</dbReference>
<dbReference type="SMART" id="SM00342">
    <property type="entry name" value="HTH_ARAC"/>
    <property type="match status" value="1"/>
</dbReference>
<evidence type="ECO:0000256" key="1">
    <source>
        <dbReference type="ARBA" id="ARBA00023015"/>
    </source>
</evidence>
<dbReference type="InterPro" id="IPR014710">
    <property type="entry name" value="RmlC-like_jellyroll"/>
</dbReference>
<dbReference type="InterPro" id="IPR037923">
    <property type="entry name" value="HTH-like"/>
</dbReference>
<dbReference type="InterPro" id="IPR018062">
    <property type="entry name" value="HTH_AraC-typ_CS"/>
</dbReference>
<dbReference type="InterPro" id="IPR018060">
    <property type="entry name" value="HTH_AraC"/>
</dbReference>
<gene>
    <name evidence="5" type="ORF">ACE41H_18070</name>
</gene>
<dbReference type="CDD" id="cd06996">
    <property type="entry name" value="cupin_Lmo2851-like_N"/>
    <property type="match status" value="1"/>
</dbReference>
<sequence>MNHKQLDSHLRQLDEIERIQVVTRQNINDIGVDMLPQSDTGVFRMKGEFFFKKNPVFISKHHRFADMPLHNHDFIEINYVYSGECRQVINGREVKLVQGQCCLLDVDVPHSIAPLEQNDIIINIIMKHETVSQLFFSRLHQHGLVYDFLANAVAENRRHDRYILFHSEDNENLQYLIKNMICEFMDYQEYSQEMLRHYIPLVFTELMRVYQHDKNFELEQQTCRGSIVDILEYIEAHYNDCTLTELAQRFNFNPNYLGNMIKERTGRTFLELLQSQRMIRASELLRLTDKQIHVVAAEVGYEGISFFNRKFKEHYGVTPGQYRKQEQQ</sequence>
<evidence type="ECO:0000256" key="2">
    <source>
        <dbReference type="ARBA" id="ARBA00023125"/>
    </source>
</evidence>
<dbReference type="PROSITE" id="PS00041">
    <property type="entry name" value="HTH_ARAC_FAMILY_1"/>
    <property type="match status" value="1"/>
</dbReference>
<evidence type="ECO:0000313" key="5">
    <source>
        <dbReference type="EMBL" id="MFB5268673.1"/>
    </source>
</evidence>
<dbReference type="EMBL" id="JBHHMI010000018">
    <property type="protein sequence ID" value="MFB5268673.1"/>
    <property type="molecule type" value="Genomic_DNA"/>
</dbReference>
<keyword evidence="3" id="KW-0804">Transcription</keyword>
<name>A0ABV5AWV3_9BACL</name>
<protein>
    <submittedName>
        <fullName evidence="5">Helix-turn-helix domain-containing protein</fullName>
    </submittedName>
</protein>
<accession>A0ABV5AWV3</accession>
<dbReference type="RefSeq" id="WP_375356925.1">
    <property type="nucleotide sequence ID" value="NZ_JBHHMI010000018.1"/>
</dbReference>
<reference evidence="5 6" key="1">
    <citation type="submission" date="2024-09" db="EMBL/GenBank/DDBJ databases">
        <title>Paenibacillus zeirhizospherea sp. nov., isolated from surface of the maize (Zea mays) roots in a horticulture field, Hungary.</title>
        <authorList>
            <person name="Marton D."/>
            <person name="Farkas M."/>
            <person name="Bedics A."/>
            <person name="Toth E."/>
            <person name="Tancsics A."/>
            <person name="Boka K."/>
            <person name="Maroti G."/>
            <person name="Kriszt B."/>
            <person name="Cserhati M."/>
        </authorList>
    </citation>
    <scope>NUCLEOTIDE SEQUENCE [LARGE SCALE GENOMIC DNA]</scope>
    <source>
        <strain evidence="5 6">KCTC 33519</strain>
    </source>
</reference>
<dbReference type="InterPro" id="IPR020449">
    <property type="entry name" value="Tscrpt_reg_AraC-type_HTH"/>
</dbReference>
<dbReference type="InterPro" id="IPR003313">
    <property type="entry name" value="AraC-bd"/>
</dbReference>
<evidence type="ECO:0000259" key="4">
    <source>
        <dbReference type="PROSITE" id="PS01124"/>
    </source>
</evidence>
<proteinExistence type="predicted"/>
<keyword evidence="6" id="KW-1185">Reference proteome</keyword>
<organism evidence="5 6">
    <name type="scientific">Paenibacillus enshidis</name>
    <dbReference type="NCBI Taxonomy" id="1458439"/>
    <lineage>
        <taxon>Bacteria</taxon>
        <taxon>Bacillati</taxon>
        <taxon>Bacillota</taxon>
        <taxon>Bacilli</taxon>
        <taxon>Bacillales</taxon>
        <taxon>Paenibacillaceae</taxon>
        <taxon>Paenibacillus</taxon>
    </lineage>
</organism>
<dbReference type="Proteomes" id="UP001580346">
    <property type="component" value="Unassembled WGS sequence"/>
</dbReference>
<keyword evidence="2" id="KW-0238">DNA-binding</keyword>
<evidence type="ECO:0000313" key="6">
    <source>
        <dbReference type="Proteomes" id="UP001580346"/>
    </source>
</evidence>
<dbReference type="Gene3D" id="2.60.120.10">
    <property type="entry name" value="Jelly Rolls"/>
    <property type="match status" value="1"/>
</dbReference>
<dbReference type="PANTHER" id="PTHR43280">
    <property type="entry name" value="ARAC-FAMILY TRANSCRIPTIONAL REGULATOR"/>
    <property type="match status" value="1"/>
</dbReference>
<dbReference type="Gene3D" id="1.10.10.60">
    <property type="entry name" value="Homeodomain-like"/>
    <property type="match status" value="2"/>
</dbReference>
<keyword evidence="1" id="KW-0805">Transcription regulation</keyword>
<feature type="domain" description="HTH araC/xylS-type" evidence="4">
    <location>
        <begin position="228"/>
        <end position="325"/>
    </location>
</feature>
<dbReference type="PRINTS" id="PR00032">
    <property type="entry name" value="HTHARAC"/>
</dbReference>